<feature type="transmembrane region" description="Helical" evidence="4">
    <location>
        <begin position="12"/>
        <end position="41"/>
    </location>
</feature>
<keyword evidence="4" id="KW-1133">Transmembrane helix</keyword>
<keyword evidence="4" id="KW-0472">Membrane</keyword>
<dbReference type="Proteomes" id="UP000694425">
    <property type="component" value="Unplaced"/>
</dbReference>
<dbReference type="InterPro" id="IPR034117">
    <property type="entry name" value="SCP_CRISP"/>
</dbReference>
<evidence type="ECO:0000256" key="1">
    <source>
        <dbReference type="ARBA" id="ARBA00009923"/>
    </source>
</evidence>
<dbReference type="Pfam" id="PF00188">
    <property type="entry name" value="CAP"/>
    <property type="match status" value="1"/>
</dbReference>
<dbReference type="GeneTree" id="ENSGT00940000162013"/>
<reference evidence="6" key="1">
    <citation type="submission" date="2025-08" db="UniProtKB">
        <authorList>
            <consortium name="Ensembl"/>
        </authorList>
    </citation>
    <scope>IDENTIFICATION</scope>
</reference>
<evidence type="ECO:0000256" key="3">
    <source>
        <dbReference type="PROSITE-ProRule" id="PRU01005"/>
    </source>
</evidence>
<dbReference type="SUPFAM" id="SSF57546">
    <property type="entry name" value="Crisp domain-like"/>
    <property type="match status" value="1"/>
</dbReference>
<evidence type="ECO:0000313" key="6">
    <source>
        <dbReference type="Ensembl" id="ENSNVIP00000005571.1"/>
    </source>
</evidence>
<sequence>IKPMLHLVLRINSLCSLCFVFPAMVLFLELLFLAVVLLPFFSANGQDPSFRTLLTTQKQVQEKIVNKHNELRKSVSPPASNMLKMEWSTEAAANAQKWANKCTLEHSVPEDRKTNTKCGENLFMSSYPASWSDAIQNWYDEHHDFVYGVGPKSSNAVVGHYTQVVWYSSYRVGCGVAYCPNQKTLRYYYVCQYCPAGNIISKINTPYLKGKTCASCPHHCVNGLCTNSCEHKNEFSNCNVLKKNYSCEHDFVKKNCKASCECEDKIY</sequence>
<proteinExistence type="inferred from homology"/>
<dbReference type="FunFam" id="3.40.33.10:FF:000005">
    <property type="entry name" value="Cysteine-rich secretory protein 2"/>
    <property type="match status" value="1"/>
</dbReference>
<dbReference type="InterPro" id="IPR013871">
    <property type="entry name" value="Cysteine_rich_secretory"/>
</dbReference>
<feature type="disulfide bond" evidence="3">
    <location>
        <begin position="247"/>
        <end position="260"/>
    </location>
</feature>
<evidence type="ECO:0000256" key="2">
    <source>
        <dbReference type="ARBA" id="ARBA00023157"/>
    </source>
</evidence>
<keyword evidence="2 3" id="KW-1015">Disulfide bond</keyword>
<comment type="caution">
    <text evidence="3">Lacks conserved residue(s) required for the propagation of feature annotation.</text>
</comment>
<dbReference type="CDD" id="cd05383">
    <property type="entry name" value="CAP_CRISP"/>
    <property type="match status" value="1"/>
</dbReference>
<dbReference type="FunFam" id="1.10.10.740:FF:000001">
    <property type="entry name" value="Cysteine-rich secretory protein 2"/>
    <property type="match status" value="1"/>
</dbReference>
<dbReference type="SUPFAM" id="SSF55797">
    <property type="entry name" value="PR-1-like"/>
    <property type="match status" value="1"/>
</dbReference>
<dbReference type="Pfam" id="PF08562">
    <property type="entry name" value="Crisp"/>
    <property type="match status" value="1"/>
</dbReference>
<protein>
    <submittedName>
        <fullName evidence="6">Cysteine rich secretory protein 3</fullName>
    </submittedName>
</protein>
<dbReference type="PROSITE" id="PS51670">
    <property type="entry name" value="SHKT"/>
    <property type="match status" value="1"/>
</dbReference>
<feature type="disulfide bond" evidence="3">
    <location>
        <begin position="238"/>
        <end position="256"/>
    </location>
</feature>
<dbReference type="GO" id="GO:0005576">
    <property type="term" value="C:extracellular region"/>
    <property type="evidence" value="ECO:0007669"/>
    <property type="project" value="Ensembl"/>
</dbReference>
<evidence type="ECO:0000313" key="7">
    <source>
        <dbReference type="Proteomes" id="UP000694425"/>
    </source>
</evidence>
<keyword evidence="4" id="KW-0812">Transmembrane</keyword>
<dbReference type="InterPro" id="IPR042076">
    <property type="entry name" value="Crisp-like_dom"/>
</dbReference>
<evidence type="ECO:0000256" key="4">
    <source>
        <dbReference type="SAM" id="Phobius"/>
    </source>
</evidence>
<organism evidence="6 7">
    <name type="scientific">Neovison vison</name>
    <name type="common">American mink</name>
    <name type="synonym">Mustela vison</name>
    <dbReference type="NCBI Taxonomy" id="452646"/>
    <lineage>
        <taxon>Eukaryota</taxon>
        <taxon>Metazoa</taxon>
        <taxon>Chordata</taxon>
        <taxon>Craniata</taxon>
        <taxon>Vertebrata</taxon>
        <taxon>Euteleostomi</taxon>
        <taxon>Mammalia</taxon>
        <taxon>Eutheria</taxon>
        <taxon>Laurasiatheria</taxon>
        <taxon>Carnivora</taxon>
        <taxon>Caniformia</taxon>
        <taxon>Musteloidea</taxon>
        <taxon>Mustelidae</taxon>
        <taxon>Mustelinae</taxon>
        <taxon>Neogale</taxon>
    </lineage>
</organism>
<dbReference type="InterPro" id="IPR014044">
    <property type="entry name" value="CAP_dom"/>
</dbReference>
<dbReference type="PANTHER" id="PTHR10334">
    <property type="entry name" value="CYSTEINE-RICH SECRETORY PROTEIN-RELATED"/>
    <property type="match status" value="1"/>
</dbReference>
<dbReference type="Gene3D" id="1.10.10.740">
    <property type="entry name" value="Crisp domain"/>
    <property type="match status" value="1"/>
</dbReference>
<dbReference type="InterPro" id="IPR035940">
    <property type="entry name" value="CAP_sf"/>
</dbReference>
<dbReference type="PROSITE" id="PS01009">
    <property type="entry name" value="CRISP_1"/>
    <property type="match status" value="1"/>
</dbReference>
<accession>A0A8C7AJV2</accession>
<dbReference type="AlphaFoldDB" id="A0A8C7AJV2"/>
<reference evidence="6" key="2">
    <citation type="submission" date="2025-09" db="UniProtKB">
        <authorList>
            <consortium name="Ensembl"/>
        </authorList>
    </citation>
    <scope>IDENTIFICATION</scope>
</reference>
<dbReference type="InterPro" id="IPR018244">
    <property type="entry name" value="Allrgn_V5/Tpx1_CS"/>
</dbReference>
<dbReference type="PROSITE" id="PS01010">
    <property type="entry name" value="CRISP_2"/>
    <property type="match status" value="1"/>
</dbReference>
<dbReference type="PRINTS" id="PR00837">
    <property type="entry name" value="V5TPXLIKE"/>
</dbReference>
<keyword evidence="7" id="KW-1185">Reference proteome</keyword>
<evidence type="ECO:0000259" key="5">
    <source>
        <dbReference type="PROSITE" id="PS51670"/>
    </source>
</evidence>
<feature type="domain" description="ShKT" evidence="5">
    <location>
        <begin position="229"/>
        <end position="262"/>
    </location>
</feature>
<dbReference type="Gene3D" id="3.40.33.10">
    <property type="entry name" value="CAP"/>
    <property type="match status" value="1"/>
</dbReference>
<dbReference type="SMART" id="SM00198">
    <property type="entry name" value="SCP"/>
    <property type="match status" value="1"/>
</dbReference>
<dbReference type="InterPro" id="IPR003582">
    <property type="entry name" value="ShKT_dom"/>
</dbReference>
<dbReference type="Ensembl" id="ENSNVIT00000006548.1">
    <property type="protein sequence ID" value="ENSNVIP00000005571.1"/>
    <property type="gene ID" value="ENSNVIG00000004466.1"/>
</dbReference>
<dbReference type="InterPro" id="IPR001283">
    <property type="entry name" value="CRISP-related"/>
</dbReference>
<dbReference type="GO" id="GO:0042581">
    <property type="term" value="C:specific granule"/>
    <property type="evidence" value="ECO:0007669"/>
    <property type="project" value="Ensembl"/>
</dbReference>
<comment type="similarity">
    <text evidence="1">Belongs to the CRISP family.</text>
</comment>
<name>A0A8C7AJV2_NEOVI</name>